<dbReference type="GeneID" id="94834780"/>
<evidence type="ECO:0000313" key="4">
    <source>
        <dbReference type="Proteomes" id="UP000179807"/>
    </source>
</evidence>
<name>A0A1J4KLQ1_9EUKA</name>
<proteinExistence type="predicted"/>
<dbReference type="InterPro" id="IPR000195">
    <property type="entry name" value="Rab-GAP-TBC_dom"/>
</dbReference>
<keyword evidence="4" id="KW-1185">Reference proteome</keyword>
<dbReference type="OrthoDB" id="10264062at2759"/>
<dbReference type="RefSeq" id="XP_068365202.1">
    <property type="nucleotide sequence ID" value="XM_068500076.1"/>
</dbReference>
<dbReference type="SMART" id="SM00164">
    <property type="entry name" value="TBC"/>
    <property type="match status" value="1"/>
</dbReference>
<dbReference type="AlphaFoldDB" id="A0A1J4KLQ1"/>
<dbReference type="GO" id="GO:0005096">
    <property type="term" value="F:GTPase activator activity"/>
    <property type="evidence" value="ECO:0007669"/>
    <property type="project" value="UniProtKB-KW"/>
</dbReference>
<dbReference type="PANTHER" id="PTHR22957">
    <property type="entry name" value="TBC1 DOMAIN FAMILY MEMBER GTPASE-ACTIVATING PROTEIN"/>
    <property type="match status" value="1"/>
</dbReference>
<protein>
    <submittedName>
        <fullName evidence="3">TBC domain containing protein</fullName>
    </submittedName>
</protein>
<evidence type="ECO:0000313" key="3">
    <source>
        <dbReference type="EMBL" id="OHT12066.1"/>
    </source>
</evidence>
<dbReference type="Proteomes" id="UP000179807">
    <property type="component" value="Unassembled WGS sequence"/>
</dbReference>
<feature type="domain" description="Rab-GAP TBC" evidence="2">
    <location>
        <begin position="203"/>
        <end position="438"/>
    </location>
</feature>
<dbReference type="SUPFAM" id="SSF47923">
    <property type="entry name" value="Ypt/Rab-GAP domain of gyp1p"/>
    <property type="match status" value="2"/>
</dbReference>
<accession>A0A1J4KLQ1</accession>
<reference evidence="3" key="1">
    <citation type="submission" date="2016-10" db="EMBL/GenBank/DDBJ databases">
        <authorList>
            <person name="Benchimol M."/>
            <person name="Almeida L.G."/>
            <person name="Vasconcelos A.T."/>
            <person name="Perreira-Neves A."/>
            <person name="Rosa I.A."/>
            <person name="Tasca T."/>
            <person name="Bogo M.R."/>
            <person name="de Souza W."/>
        </authorList>
    </citation>
    <scope>NUCLEOTIDE SEQUENCE [LARGE SCALE GENOMIC DNA]</scope>
    <source>
        <strain evidence="3">K</strain>
    </source>
</reference>
<evidence type="ECO:0000259" key="2">
    <source>
        <dbReference type="PROSITE" id="PS50086"/>
    </source>
</evidence>
<dbReference type="Pfam" id="PF00566">
    <property type="entry name" value="RabGAP-TBC"/>
    <property type="match status" value="1"/>
</dbReference>
<comment type="caution">
    <text evidence="3">The sequence shown here is derived from an EMBL/GenBank/DDBJ whole genome shotgun (WGS) entry which is preliminary data.</text>
</comment>
<dbReference type="Gene3D" id="1.10.8.270">
    <property type="entry name" value="putative rabgap domain of human tbc1 domain family member 14 like domains"/>
    <property type="match status" value="1"/>
</dbReference>
<organism evidence="3 4">
    <name type="scientific">Tritrichomonas foetus</name>
    <dbReference type="NCBI Taxonomy" id="1144522"/>
    <lineage>
        <taxon>Eukaryota</taxon>
        <taxon>Metamonada</taxon>
        <taxon>Parabasalia</taxon>
        <taxon>Tritrichomonadida</taxon>
        <taxon>Tritrichomonadidae</taxon>
        <taxon>Tritrichomonas</taxon>
    </lineage>
</organism>
<sequence>MIKQRIAFNFSKVTFDLDIPLKGTLFLMAYGEEYRFEFIPQNPNLITPEENPSKNLRMVFELTEVKEIKQIQDTCSSSIGFILTDNTILPEFIFQFNQNGPKHLIEFLLFKKYAISSTDKNVIFITLKGGNTSSKSKKKTEKYCLDPRMVVDYVSHQKIINDFSENSMIDKELITCEMLKSCFNSNGTCDMFSYIKEMIFTKGLDDDARLFIWPYLLNVYDYKLTYKENDKAFCKKVIEYRIYKKQWESMVDSQKNEVQTIRSFLSVIENDVKRTDRVLPQYRDLDSPYLLLLKHVLLSYGVYNRDSGYVQGMGDLISPIIVLFIHEFKENELVELKDGKIMTVVEAEAFFFWILDGIMCLLHHDRMFTEIVKNQIFQMERIVAIIAAVHSPLQRWLIKSNNNNLLFMYGSYLLLFKRDFEGDISKTLRIWDSFFAAENPVVFPRVFLASILILLYPKFLFNTDGTIGEVMDVTKATFPKLDIFEILNISAQIQEKVLNEEGGLLNWVLLDLPTKTEYLDYVSKYFPKF</sequence>
<keyword evidence="1" id="KW-0343">GTPase activation</keyword>
<gene>
    <name evidence="3" type="ORF">TRFO_18263</name>
</gene>
<dbReference type="Gene3D" id="1.10.472.80">
    <property type="entry name" value="Ypt/Rab-GAP domain of gyp1p, domain 3"/>
    <property type="match status" value="1"/>
</dbReference>
<dbReference type="InterPro" id="IPR035969">
    <property type="entry name" value="Rab-GAP_TBC_sf"/>
</dbReference>
<dbReference type="VEuPathDB" id="TrichDB:TRFO_18263"/>
<dbReference type="EMBL" id="MLAK01000572">
    <property type="protein sequence ID" value="OHT12066.1"/>
    <property type="molecule type" value="Genomic_DNA"/>
</dbReference>
<dbReference type="PANTHER" id="PTHR22957:SF502">
    <property type="entry name" value="SMALL G PROTEIN SIGNALING MODULATOR 2-RELATED"/>
    <property type="match status" value="1"/>
</dbReference>
<dbReference type="PROSITE" id="PS50086">
    <property type="entry name" value="TBC_RABGAP"/>
    <property type="match status" value="1"/>
</dbReference>
<evidence type="ECO:0000256" key="1">
    <source>
        <dbReference type="ARBA" id="ARBA00022468"/>
    </source>
</evidence>